<dbReference type="AlphaFoldDB" id="Q965Z5"/>
<dbReference type="InParanoid" id="Q965Z5"/>
<dbReference type="KEGG" id="cel:CELE_ZK105.5"/>
<evidence type="ECO:0000313" key="3">
    <source>
        <dbReference type="EMBL" id="CCD64284.3"/>
    </source>
</evidence>
<name>Q965Z5_CAEEL</name>
<dbReference type="RefSeq" id="NP_504996.4">
    <property type="nucleotide sequence ID" value="NM_072595.4"/>
</dbReference>
<dbReference type="AGR" id="WB:WBGene00022656"/>
<reference evidence="3 4" key="1">
    <citation type="journal article" date="1998" name="Science">
        <title>Genome sequence of the nematode C. elegans: a platform for investigating biology.</title>
        <authorList>
            <consortium name="The C. elegans sequencing consortium"/>
            <person name="Sulson J.E."/>
            <person name="Waterston R."/>
        </authorList>
    </citation>
    <scope>NUCLEOTIDE SEQUENCE [LARGE SCALE GENOMIC DNA]</scope>
    <source>
        <strain evidence="3 4">Bristol N2</strain>
    </source>
</reference>
<organism evidence="3 4">
    <name type="scientific">Caenorhabditis elegans</name>
    <dbReference type="NCBI Taxonomy" id="6239"/>
    <lineage>
        <taxon>Eukaryota</taxon>
        <taxon>Metazoa</taxon>
        <taxon>Ecdysozoa</taxon>
        <taxon>Nematoda</taxon>
        <taxon>Chromadorea</taxon>
        <taxon>Rhabditida</taxon>
        <taxon>Rhabditina</taxon>
        <taxon>Rhabditomorpha</taxon>
        <taxon>Rhabditoidea</taxon>
        <taxon>Rhabditidae</taxon>
        <taxon>Peloderinae</taxon>
        <taxon>Caenorhabditis</taxon>
    </lineage>
</organism>
<dbReference type="WormBase" id="ZK105.5">
    <property type="protein sequence ID" value="CE48325"/>
    <property type="gene ID" value="WBGene00022656"/>
</dbReference>
<dbReference type="STRING" id="6239.ZK105.5.1"/>
<keyword evidence="4" id="KW-1185">Reference proteome</keyword>
<dbReference type="FunCoup" id="Q965Z5">
    <property type="interactions" value="3"/>
</dbReference>
<dbReference type="GeneID" id="191224"/>
<dbReference type="PANTHER" id="PTHR31897:SF6">
    <property type="entry name" value="DUF19 DOMAIN-CONTAINING PROTEIN"/>
    <property type="match status" value="1"/>
</dbReference>
<keyword evidence="1" id="KW-0732">Signal</keyword>
<evidence type="ECO:0000313" key="4">
    <source>
        <dbReference type="Proteomes" id="UP000001940"/>
    </source>
</evidence>
<dbReference type="CTD" id="191224"/>
<evidence type="ECO:0000259" key="2">
    <source>
        <dbReference type="Pfam" id="PF01579"/>
    </source>
</evidence>
<dbReference type="EMBL" id="BX284605">
    <property type="protein sequence ID" value="CCD64284.3"/>
    <property type="molecule type" value="Genomic_DNA"/>
</dbReference>
<dbReference type="OrthoDB" id="10533084at2759"/>
<dbReference type="Proteomes" id="UP000001940">
    <property type="component" value="Chromosome V"/>
</dbReference>
<sequence length="257" mass="29124">MREISIVLVIHLSLASSLSPPIATNNLLVECISLFYSASYKEDCSKNLDFLSTDLSAQRKTFTSGKSCVLKITKSKCTSSDYQYLSANYDKIVNDITTKPKDESNCYLPFYMYNMFKCASMMESVADQTSMLSTIKTINDTRMIKAIDQCNDVKVCMAPSCYAFESERQIVATACKSIEMQNTGFMFCLKKIGREKPDLSNYKCIGNYDFSMTTSEMFTTKKWCTKWIMRKICGNRAVTNFQKYAAITVKALELSDD</sequence>
<evidence type="ECO:0000313" key="5">
    <source>
        <dbReference type="WormBase" id="ZK105.5"/>
    </source>
</evidence>
<dbReference type="UCSC" id="ZK105.5">
    <property type="organism name" value="c. elegans"/>
</dbReference>
<protein>
    <submittedName>
        <fullName evidence="3">T20D4.11-like domain-containing protein</fullName>
    </submittedName>
</protein>
<gene>
    <name evidence="3" type="ORF">CELE_ZK105.5</name>
    <name evidence="3 5" type="ORF">ZK105.5</name>
</gene>
<accession>Q965Z5</accession>
<feature type="chain" id="PRO_5004322434" evidence="1">
    <location>
        <begin position="18"/>
        <end position="257"/>
    </location>
</feature>
<dbReference type="PaxDb" id="6239-ZK105.5"/>
<dbReference type="HOGENOM" id="CLU_058511_1_0_1"/>
<dbReference type="InterPro" id="IPR002542">
    <property type="entry name" value="T20D4.11-like_dom"/>
</dbReference>
<feature type="domain" description="T20D4.11-like" evidence="2">
    <location>
        <begin position="27"/>
        <end position="97"/>
    </location>
</feature>
<dbReference type="OMA" id="TINDTRM"/>
<dbReference type="PANTHER" id="PTHR31897">
    <property type="entry name" value="PROTEIN CBG17011-RELATED"/>
    <property type="match status" value="1"/>
</dbReference>
<dbReference type="Pfam" id="PF01579">
    <property type="entry name" value="DUF19"/>
    <property type="match status" value="2"/>
</dbReference>
<proteinExistence type="predicted"/>
<feature type="signal peptide" evidence="1">
    <location>
        <begin position="1"/>
        <end position="17"/>
    </location>
</feature>
<feature type="domain" description="T20D4.11-like" evidence="2">
    <location>
        <begin position="113"/>
        <end position="248"/>
    </location>
</feature>
<evidence type="ECO:0000256" key="1">
    <source>
        <dbReference type="SAM" id="SignalP"/>
    </source>
</evidence>